<comment type="caution">
    <text evidence="2">The sequence shown here is derived from an EMBL/GenBank/DDBJ whole genome shotgun (WGS) entry which is preliminary data.</text>
</comment>
<dbReference type="RefSeq" id="WP_091709583.1">
    <property type="nucleotide sequence ID" value="NZ_FNCA01000003.1"/>
</dbReference>
<evidence type="ECO:0000313" key="3">
    <source>
        <dbReference type="Proteomes" id="UP000199259"/>
    </source>
</evidence>
<reference evidence="2 3" key="1">
    <citation type="submission" date="2016-10" db="EMBL/GenBank/DDBJ databases">
        <authorList>
            <person name="Varghese N."/>
            <person name="Submissions S."/>
        </authorList>
    </citation>
    <scope>NUCLEOTIDE SEQUENCE [LARGE SCALE GENOMIC DNA]</scope>
    <source>
        <strain evidence="2 3">PL 12/M</strain>
    </source>
</reference>
<dbReference type="AlphaFoldDB" id="A0A7Z7AZD4"/>
<accession>A0A7Z7AZD4</accession>
<dbReference type="OrthoDB" id="125830at2157"/>
<name>A0A7Z7AZD4_9EURY</name>
<organism evidence="2 3">
    <name type="scientific">Methanolobus vulcani</name>
    <dbReference type="NCBI Taxonomy" id="38026"/>
    <lineage>
        <taxon>Archaea</taxon>
        <taxon>Methanobacteriati</taxon>
        <taxon>Methanobacteriota</taxon>
        <taxon>Stenosarchaea group</taxon>
        <taxon>Methanomicrobia</taxon>
        <taxon>Methanosarcinales</taxon>
        <taxon>Methanosarcinaceae</taxon>
        <taxon>Methanolobus</taxon>
    </lineage>
</organism>
<dbReference type="Proteomes" id="UP000199259">
    <property type="component" value="Unassembled WGS sequence"/>
</dbReference>
<keyword evidence="3" id="KW-1185">Reference proteome</keyword>
<evidence type="ECO:0000256" key="1">
    <source>
        <dbReference type="SAM" id="MobiDB-lite"/>
    </source>
</evidence>
<protein>
    <submittedName>
        <fullName evidence="2">Uncharacterized protein</fullName>
    </submittedName>
</protein>
<evidence type="ECO:0000313" key="2">
    <source>
        <dbReference type="EMBL" id="SDF72213.1"/>
    </source>
</evidence>
<proteinExistence type="predicted"/>
<gene>
    <name evidence="2" type="ORF">SAMN04488589_1235</name>
</gene>
<feature type="region of interest" description="Disordered" evidence="1">
    <location>
        <begin position="99"/>
        <end position="130"/>
    </location>
</feature>
<dbReference type="EMBL" id="FNCA01000003">
    <property type="protein sequence ID" value="SDF72213.1"/>
    <property type="molecule type" value="Genomic_DNA"/>
</dbReference>
<sequence>MIVFSTAIPGVYALEDNGSMEMPQMDAAQMKEMTLGMIENNIDALTTLQSETEDEDTLQSIESLLEQMESQKTELEGTDDKDTVEDIMGELRTLMEEAPEQVRESLMQNGPGGDRGLDGEGMMNGNGAGT</sequence>